<dbReference type="RefSeq" id="WP_057873953.1">
    <property type="nucleotide sequence ID" value="NZ_AYYI01000036.1"/>
</dbReference>
<dbReference type="SMART" id="SM01061">
    <property type="entry name" value="CAT_RBD"/>
    <property type="match status" value="1"/>
</dbReference>
<dbReference type="PROSITE" id="PS51372">
    <property type="entry name" value="PRD_2"/>
    <property type="match status" value="2"/>
</dbReference>
<keyword evidence="1" id="KW-0677">Repeat</keyword>
<feature type="domain" description="PRD" evidence="2">
    <location>
        <begin position="67"/>
        <end position="171"/>
    </location>
</feature>
<evidence type="ECO:0000259" key="2">
    <source>
        <dbReference type="PROSITE" id="PS51372"/>
    </source>
</evidence>
<dbReference type="SUPFAM" id="SSF63520">
    <property type="entry name" value="PTS-regulatory domain, PRD"/>
    <property type="match status" value="2"/>
</dbReference>
<accession>A0A0R2D749</accession>
<sequence>MLLVVQQVYNNNSALVKFDDGKEAIVHGKGIGFGKRRGDKLNSHHVSQILYLGDAQLKNQVLNLLQDVPMDIVITVFKAIDCVKSDYQLDLLNYVYITLSDHIFQMAKKLAAGTYRASVAPDIRQQYPQAYAAASAALKLINQQLQLQLPETEVKNIALHFINAQGSEKTPAPAAELGSQVNAIVAHVFKQYGIQRNVTNHNYFDRLMIHLQYLVERVQHHQLDRQKINPQIERDLRHAYPQSFVIADQIAKTLEKELQIKLNENERLYFMIHIQRLI</sequence>
<dbReference type="Gene3D" id="2.30.24.10">
    <property type="entry name" value="CAT RNA-binding domain"/>
    <property type="match status" value="1"/>
</dbReference>
<dbReference type="GO" id="GO:0003723">
    <property type="term" value="F:RNA binding"/>
    <property type="evidence" value="ECO:0007669"/>
    <property type="project" value="InterPro"/>
</dbReference>
<dbReference type="OrthoDB" id="9813552at2"/>
<dbReference type="EMBL" id="AYYI01000036">
    <property type="protein sequence ID" value="KRM97780.1"/>
    <property type="molecule type" value="Genomic_DNA"/>
</dbReference>
<dbReference type="AlphaFoldDB" id="A0A0R2D749"/>
<dbReference type="Pfam" id="PF00874">
    <property type="entry name" value="PRD"/>
    <property type="match status" value="2"/>
</dbReference>
<dbReference type="InterPro" id="IPR036634">
    <property type="entry name" value="PRD_sf"/>
</dbReference>
<dbReference type="STRING" id="1423796.FC24_GL001386"/>
<comment type="caution">
    <text evidence="3">The sequence shown here is derived from an EMBL/GenBank/DDBJ whole genome shotgun (WGS) entry which is preliminary data.</text>
</comment>
<dbReference type="PANTHER" id="PTHR30185:SF15">
    <property type="entry name" value="CRYPTIC BETA-GLUCOSIDE BGL OPERON ANTITERMINATOR"/>
    <property type="match status" value="1"/>
</dbReference>
<keyword evidence="4" id="KW-1185">Reference proteome</keyword>
<protein>
    <submittedName>
        <fullName evidence="3">Prd domain protein</fullName>
    </submittedName>
</protein>
<dbReference type="InterPro" id="IPR004341">
    <property type="entry name" value="CAT_RNA-bd_dom"/>
</dbReference>
<feature type="domain" description="PRD" evidence="2">
    <location>
        <begin position="172"/>
        <end position="278"/>
    </location>
</feature>
<reference evidence="3 4" key="1">
    <citation type="journal article" date="2015" name="Genome Announc.">
        <title>Expanding the biotechnology potential of lactobacilli through comparative genomics of 213 strains and associated genera.</title>
        <authorList>
            <person name="Sun Z."/>
            <person name="Harris H.M."/>
            <person name="McCann A."/>
            <person name="Guo C."/>
            <person name="Argimon S."/>
            <person name="Zhang W."/>
            <person name="Yang X."/>
            <person name="Jeffery I.B."/>
            <person name="Cooney J.C."/>
            <person name="Kagawa T.F."/>
            <person name="Liu W."/>
            <person name="Song Y."/>
            <person name="Salvetti E."/>
            <person name="Wrobel A."/>
            <person name="Rasinkangas P."/>
            <person name="Parkhill J."/>
            <person name="Rea M.C."/>
            <person name="O'Sullivan O."/>
            <person name="Ritari J."/>
            <person name="Douillard F.P."/>
            <person name="Paul Ross R."/>
            <person name="Yang R."/>
            <person name="Briner A.E."/>
            <person name="Felis G.E."/>
            <person name="de Vos W.M."/>
            <person name="Barrangou R."/>
            <person name="Klaenhammer T.R."/>
            <person name="Caufield P.W."/>
            <person name="Cui Y."/>
            <person name="Zhang H."/>
            <person name="O'Toole P.W."/>
        </authorList>
    </citation>
    <scope>NUCLEOTIDE SEQUENCE [LARGE SCALE GENOMIC DNA]</scope>
    <source>
        <strain evidence="3 4">DSM 20253</strain>
    </source>
</reference>
<dbReference type="PANTHER" id="PTHR30185">
    <property type="entry name" value="CRYPTIC BETA-GLUCOSIDE BGL OPERON ANTITERMINATOR"/>
    <property type="match status" value="1"/>
</dbReference>
<name>A0A0R2D749_9LACO</name>
<dbReference type="Proteomes" id="UP000051638">
    <property type="component" value="Unassembled WGS sequence"/>
</dbReference>
<evidence type="ECO:0000256" key="1">
    <source>
        <dbReference type="ARBA" id="ARBA00022737"/>
    </source>
</evidence>
<proteinExistence type="predicted"/>
<evidence type="ECO:0000313" key="3">
    <source>
        <dbReference type="EMBL" id="KRM97780.1"/>
    </source>
</evidence>
<evidence type="ECO:0000313" key="4">
    <source>
        <dbReference type="Proteomes" id="UP000051638"/>
    </source>
</evidence>
<dbReference type="InterPro" id="IPR011608">
    <property type="entry name" value="PRD"/>
</dbReference>
<organism evidence="3 4">
    <name type="scientific">Loigolactobacillus rennini DSM 20253</name>
    <dbReference type="NCBI Taxonomy" id="1423796"/>
    <lineage>
        <taxon>Bacteria</taxon>
        <taxon>Bacillati</taxon>
        <taxon>Bacillota</taxon>
        <taxon>Bacilli</taxon>
        <taxon>Lactobacillales</taxon>
        <taxon>Lactobacillaceae</taxon>
        <taxon>Loigolactobacillus</taxon>
    </lineage>
</organism>
<dbReference type="InterPro" id="IPR050661">
    <property type="entry name" value="BglG_antiterminators"/>
</dbReference>
<dbReference type="Gene3D" id="1.10.1790.10">
    <property type="entry name" value="PRD domain"/>
    <property type="match status" value="2"/>
</dbReference>
<dbReference type="Pfam" id="PF03123">
    <property type="entry name" value="CAT_RBD"/>
    <property type="match status" value="1"/>
</dbReference>
<dbReference type="InterPro" id="IPR036650">
    <property type="entry name" value="CAT_RNA-bd_dom_sf"/>
</dbReference>
<dbReference type="SUPFAM" id="SSF50151">
    <property type="entry name" value="SacY-like RNA-binding domain"/>
    <property type="match status" value="1"/>
</dbReference>
<dbReference type="PATRIC" id="fig|1423796.3.peg.1413"/>
<dbReference type="GO" id="GO:0006355">
    <property type="term" value="P:regulation of DNA-templated transcription"/>
    <property type="evidence" value="ECO:0007669"/>
    <property type="project" value="InterPro"/>
</dbReference>
<gene>
    <name evidence="3" type="ORF">FC24_GL001386</name>
</gene>